<feature type="transmembrane region" description="Helical" evidence="7">
    <location>
        <begin position="355"/>
        <end position="378"/>
    </location>
</feature>
<keyword evidence="9" id="KW-1185">Reference proteome</keyword>
<keyword evidence="4 7" id="KW-1133">Transmembrane helix</keyword>
<feature type="transmembrane region" description="Helical" evidence="7">
    <location>
        <begin position="478"/>
        <end position="497"/>
    </location>
</feature>
<dbReference type="Gene3D" id="2.20.100.10">
    <property type="entry name" value="Thrombospondin type-1 (TSP1) repeat"/>
    <property type="match status" value="8"/>
</dbReference>
<accession>A0AAE9FF47</accession>
<keyword evidence="5 7" id="KW-0472">Membrane</keyword>
<dbReference type="Pfam" id="PF00090">
    <property type="entry name" value="TSP_1"/>
    <property type="match status" value="9"/>
</dbReference>
<dbReference type="InterPro" id="IPR036383">
    <property type="entry name" value="TSP1_rpt_sf"/>
</dbReference>
<dbReference type="SMART" id="SM00209">
    <property type="entry name" value="TSP1"/>
    <property type="match status" value="10"/>
</dbReference>
<feature type="transmembrane region" description="Helical" evidence="7">
    <location>
        <begin position="446"/>
        <end position="466"/>
    </location>
</feature>
<dbReference type="EMBL" id="CP092625">
    <property type="protein sequence ID" value="UMM42279.1"/>
    <property type="molecule type" value="Genomic_DNA"/>
</dbReference>
<keyword evidence="3 7" id="KW-0812">Transmembrane</keyword>
<name>A0AAE9FF47_CAEBR</name>
<evidence type="ECO:0000256" key="2">
    <source>
        <dbReference type="ARBA" id="ARBA00009310"/>
    </source>
</evidence>
<dbReference type="InterPro" id="IPR000884">
    <property type="entry name" value="TSP1_rpt"/>
</dbReference>
<reference evidence="8 9" key="1">
    <citation type="submission" date="2022-04" db="EMBL/GenBank/DDBJ databases">
        <title>Chromosome-level reference genomes for two strains of Caenorhabditis briggsae: an improved platform for comparative genomics.</title>
        <authorList>
            <person name="Stevens L."/>
            <person name="Andersen E."/>
        </authorList>
    </citation>
    <scope>NUCLEOTIDE SEQUENCE [LARGE SCALE GENOMIC DNA]</scope>
    <source>
        <strain evidence="8">VX34</strain>
        <tissue evidence="8">Whole-organism</tissue>
    </source>
</reference>
<organism evidence="8 9">
    <name type="scientific">Caenorhabditis briggsae</name>
    <dbReference type="NCBI Taxonomy" id="6238"/>
    <lineage>
        <taxon>Eukaryota</taxon>
        <taxon>Metazoa</taxon>
        <taxon>Ecdysozoa</taxon>
        <taxon>Nematoda</taxon>
        <taxon>Chromadorea</taxon>
        <taxon>Rhabditida</taxon>
        <taxon>Rhabditina</taxon>
        <taxon>Rhabditomorpha</taxon>
        <taxon>Rhabditoidea</taxon>
        <taxon>Rhabditidae</taxon>
        <taxon>Peloderinae</taxon>
        <taxon>Caenorhabditis</taxon>
    </lineage>
</organism>
<dbReference type="GO" id="GO:0016020">
    <property type="term" value="C:membrane"/>
    <property type="evidence" value="ECO:0007669"/>
    <property type="project" value="UniProtKB-SubCell"/>
</dbReference>
<feature type="compositionally biased region" description="Basic and acidic residues" evidence="6">
    <location>
        <begin position="740"/>
        <end position="751"/>
    </location>
</feature>
<comment type="subcellular location">
    <subcellularLocation>
        <location evidence="1">Membrane</location>
        <topology evidence="1">Multi-pass membrane protein</topology>
    </subcellularLocation>
</comment>
<feature type="region of interest" description="Disordered" evidence="6">
    <location>
        <begin position="567"/>
        <end position="597"/>
    </location>
</feature>
<comment type="similarity">
    <text evidence="2">Belongs to the CLPTM1 family.</text>
</comment>
<evidence type="ECO:0000313" key="8">
    <source>
        <dbReference type="EMBL" id="UMM42279.1"/>
    </source>
</evidence>
<feature type="transmembrane region" description="Helical" evidence="7">
    <location>
        <begin position="323"/>
        <end position="343"/>
    </location>
</feature>
<evidence type="ECO:0000256" key="7">
    <source>
        <dbReference type="SAM" id="Phobius"/>
    </source>
</evidence>
<dbReference type="PANTHER" id="PTHR21347">
    <property type="entry name" value="CLEFT LIP AND PALATE ASSOCIATED TRANSMEMBRANE PROTEIN-RELATED"/>
    <property type="match status" value="1"/>
</dbReference>
<evidence type="ECO:0000256" key="3">
    <source>
        <dbReference type="ARBA" id="ARBA00022692"/>
    </source>
</evidence>
<evidence type="ECO:0000256" key="5">
    <source>
        <dbReference type="ARBA" id="ARBA00023136"/>
    </source>
</evidence>
<dbReference type="PROSITE" id="PS50092">
    <property type="entry name" value="TSP1"/>
    <property type="match status" value="9"/>
</dbReference>
<sequence>MADAVAPADPAAAAPEEPRTWSSIIFGILKQAMMFYFISTMLGKFGGGGQQKTNSTAAANVKAFPPSVNLFPAGQLFDLYMYLDESEFQFNNFDNGNLFAKKMRLKYGDWTSGPNKDGSYVFEKTFPTPEILLKNQSYYLHAFIVKTGQSPNPSDKNYIRREVVYRSYMLNKYKKKHYKKTANLLTGVSEQSNEDLAKAEIMKFEILNFWHPNISINIVDDHTNWHKGGVPPPLDKDLKFAPNGEFYHPILFFNNYWNLGADYMPINETVKELKLSVTFYPLSLFKYQMYASQNMRSQWSDILQTEKEDDDSIKVALLETNPILLGITIVVSMLHTVLELLAFKNDIQFWKSRKDLVGLSVRSVLFNIFQSLIVFLYICDNETNFVVKMSVGIGLLIECWKIPKVLNVEVDRENLILGVLPRLKFSDKGSYVESDTKVYDQMAFRYLSWVLFPLLVGYAIYSIIYVEQRGWYSWVLNMLYGYLLMFGFITMTPQLFINYKLKSVAHLPWRMLTYKFINTFIDDLFAFVIKMPTLYRIGCFRDDIIFLIYLYQRWIYRVDPTRMNEYGTSGEHEHGVPPPVEGSTDNENAETPAIEESKKDKVELVSAERCVERCIEDMQYCFIAQFIKDENDFLGVCTLFNETKDAQIHPDASLSPLSIIYELLDKCPPFTASDITHRITKLHRDALLDGREAENDNMARLADAFFPENRDHVGSDDEFKLEGERYAVMRSIEEVKIQAAKNREELPRDPFNDGPRFHQSSHERERGDDTDRQRDREYLKTIDETEKSARPIRPTILHRGQQSSQQMSASPMASGNPCLPNAACARTLYQLDTAPCPARQGDPCAPKRPCMNDDCYHVAPPAQEAPPMPEWTEWSECSASCGISLRTRQCLGGISCIGAATIPCQVPECSVWTLWSPWSLCTATCGVGEIQRSRVCQTGRNCEGPSVEVEACKALLPCPTWSSWMPWTGCGNSCGKGIERRSRICQNGLLCPGPATEERPCDKGPCPHWSSWGQWEKCSKECGAGHTYRTRECIDGVSCEGASEEKVLCNQQPCPDWSQWTAWTVCDERCGEESIRLRNRKCLNADNNNACEGPAQDQMSCPYRDCPKWEEWGEWADCSTTCGQGTQKRLRKCDVGNECTGPSEEMRFCQVASCPYWGDWSPWSGCSVSCGQGVCERTRKCITDEFLQLPTLEELERDDSLEKHEAKEALIARAKTISKYRRTNETRLAPFRQLNPEPELGGTCDGPEMETKVCDAGPCCVWNRWTEWSPCIGCGRDGISKRNRVCSMEGHSPAPPPISFQDNPRGAYVTASGAVGPNLLAGLSPIVPVEIHRGKRQVLLGIHATPQCHCPGDTFQTRPCLEPNSCQDPVKRCEWSEWGDWCGCMRCRPGKEVRRRFCDRSQVGGPMRPDSTCDCGDGDDNQERPCPMERSCYGEASTGRFGNAASMQNSDQRQEFRGKTGAYQSPSVPHHGRNGNDNNRRLSSHSRGPDEYVPIDSVIGRVQLRAGKDSQTYSKKDNPEAFETTEFPYKIENNLDKLLGEDGDSEVAAEKPPAEEVKSKVESSIGNVQCDWTRWSQWSVCTATCGEGRRMRRRRCPCGEAKCGAGIDSDSEPCQSVPCQTGHSERRKPIFTILPSSPST</sequence>
<protein>
    <submittedName>
        <fullName evidence="8">Uncharacterized protein</fullName>
    </submittedName>
</protein>
<feature type="compositionally biased region" description="Basic and acidic residues" evidence="6">
    <location>
        <begin position="760"/>
        <end position="774"/>
    </location>
</feature>
<evidence type="ECO:0000256" key="4">
    <source>
        <dbReference type="ARBA" id="ARBA00022989"/>
    </source>
</evidence>
<evidence type="ECO:0000313" key="9">
    <source>
        <dbReference type="Proteomes" id="UP000829354"/>
    </source>
</evidence>
<proteinExistence type="inferred from homology"/>
<gene>
    <name evidence="8" type="ORF">L5515_018169</name>
</gene>
<dbReference type="Proteomes" id="UP000829354">
    <property type="component" value="Chromosome X"/>
</dbReference>
<dbReference type="Pfam" id="PF05602">
    <property type="entry name" value="CLPTM1"/>
    <property type="match status" value="1"/>
</dbReference>
<feature type="region of interest" description="Disordered" evidence="6">
    <location>
        <begin position="740"/>
        <end position="774"/>
    </location>
</feature>
<evidence type="ECO:0000256" key="6">
    <source>
        <dbReference type="SAM" id="MobiDB-lite"/>
    </source>
</evidence>
<dbReference type="SUPFAM" id="SSF82895">
    <property type="entry name" value="TSP-1 type 1 repeat"/>
    <property type="match status" value="8"/>
</dbReference>
<feature type="region of interest" description="Disordered" evidence="6">
    <location>
        <begin position="1441"/>
        <end position="1493"/>
    </location>
</feature>
<dbReference type="InterPro" id="IPR008429">
    <property type="entry name" value="CLPTM1"/>
</dbReference>
<evidence type="ECO:0000256" key="1">
    <source>
        <dbReference type="ARBA" id="ARBA00004141"/>
    </source>
</evidence>
<dbReference type="PANTHER" id="PTHR21347:SF13">
    <property type="entry name" value="CLEFT LIP AND PALATE TRANSMEMBRANE PROTEIN 1 HOMOLOG"/>
    <property type="match status" value="1"/>
</dbReference>